<reference evidence="1" key="1">
    <citation type="submission" date="2023-04" db="EMBL/GenBank/DDBJ databases">
        <title>Draft Genome sequencing of Naganishia species isolated from polar environments using Oxford Nanopore Technology.</title>
        <authorList>
            <person name="Leo P."/>
            <person name="Venkateswaran K."/>
        </authorList>
    </citation>
    <scope>NUCLEOTIDE SEQUENCE</scope>
    <source>
        <strain evidence="1">MNA-CCFEE 5425</strain>
    </source>
</reference>
<comment type="caution">
    <text evidence="1">The sequence shown here is derived from an EMBL/GenBank/DDBJ whole genome shotgun (WGS) entry which is preliminary data.</text>
</comment>
<keyword evidence="2" id="KW-1185">Reference proteome</keyword>
<protein>
    <submittedName>
        <fullName evidence="1">Uncharacterized protein</fullName>
    </submittedName>
</protein>
<evidence type="ECO:0000313" key="2">
    <source>
        <dbReference type="Proteomes" id="UP001243375"/>
    </source>
</evidence>
<organism evidence="1 2">
    <name type="scientific">Naganishia vaughanmartiniae</name>
    <dbReference type="NCBI Taxonomy" id="1424756"/>
    <lineage>
        <taxon>Eukaryota</taxon>
        <taxon>Fungi</taxon>
        <taxon>Dikarya</taxon>
        <taxon>Basidiomycota</taxon>
        <taxon>Agaricomycotina</taxon>
        <taxon>Tremellomycetes</taxon>
        <taxon>Filobasidiales</taxon>
        <taxon>Filobasidiaceae</taxon>
        <taxon>Naganishia</taxon>
    </lineage>
</organism>
<dbReference type="EMBL" id="JASBWU010000028">
    <property type="protein sequence ID" value="KAJ9111775.1"/>
    <property type="molecule type" value="Genomic_DNA"/>
</dbReference>
<accession>A0ACC2WJ44</accession>
<gene>
    <name evidence="1" type="ORF">QFC22_006434</name>
</gene>
<dbReference type="Proteomes" id="UP001243375">
    <property type="component" value="Unassembled WGS sequence"/>
</dbReference>
<evidence type="ECO:0000313" key="1">
    <source>
        <dbReference type="EMBL" id="KAJ9111775.1"/>
    </source>
</evidence>
<name>A0ACC2WJ44_9TREE</name>
<sequence length="623" mass="69268">MRSSASRSEEQEQDEPEQEEHRHKRQRTQTTTSHSPSSIIETFSPSSSQPPLSHRTQEPAGGTGRISHACRPCNRQKLKCDGRLPCSRCLVAVQTNNDALPPSSAAPEIGGEIDDEEKNRLSALEVCVYQPSMRGRTKRRRKNGPTDGGLTATARNSSRARNRRDGLEEADKIHLGSDNSQTAQNDLATRFRSTRALAPPTTTIKRNQEQRSEGGERTREGVVPTLQAAFYRSATLFGNPETVTAGRSDELDGYEHRRQEQRTRGLSFPAAAAADVDGSNTHRTTNGRRDDDDNDGDLKRSSAERYTSRSYPDSAAAAVGNNILDRQAPVPLSPHYRPIADEQVQPQSFLTPALPPDAPAQRTHLQTYQHHPDRHHHPQPHHQLPPLHDRAKLTPFPMPGDEMNPLGVLAEASASLERERERERERENAKEGDDDVQQIAAVGEQEEVVVAAAVASRSNTGTTERITDLEAVVTGGMRPPQRENAFIQGRSSMILPAARQRSEIDSSGSLSPRALPPHPAPSTTPVQPTETTTPDDVDAYYARPKQSTAGHRTLEGEAPHIMRLLTADDAHRLFDVYWRWFHPHLPVLDKDRSEPVDVASRSNYLFNASAFIVFVLYHWQLRR</sequence>
<proteinExistence type="predicted"/>